<dbReference type="OrthoDB" id="2680562at2"/>
<evidence type="ECO:0000313" key="4">
    <source>
        <dbReference type="Proteomes" id="UP000321547"/>
    </source>
</evidence>
<accession>A0A1I5NVN5</accession>
<name>A0A1I5NVN5_9BACI</name>
<protein>
    <recommendedName>
        <fullName evidence="5">Antitoxin</fullName>
    </recommendedName>
</protein>
<evidence type="ECO:0000313" key="2">
    <source>
        <dbReference type="EMBL" id="SFP25855.1"/>
    </source>
</evidence>
<sequence>MGAFVMSKEHHPILNTNTLDFLKQNVLTVTDLTRSNKLSEILDRFSTGVSEEVFVIQNGKKKNAQAVMLDMDYFEQLLQFKEIIEASLDQVAMEEAYGRIGKPVNQSLSDVFDEEDINVTELIKLLEED</sequence>
<dbReference type="AlphaFoldDB" id="A0A1I5NVN5"/>
<reference evidence="1 4" key="2">
    <citation type="submission" date="2019-07" db="EMBL/GenBank/DDBJ databases">
        <title>Whole genome shotgun sequence of Halolactibacillus halophilus NBRC 100868.</title>
        <authorList>
            <person name="Hosoyama A."/>
            <person name="Uohara A."/>
            <person name="Ohji S."/>
            <person name="Ichikawa N."/>
        </authorList>
    </citation>
    <scope>NUCLEOTIDE SEQUENCE [LARGE SCALE GENOMIC DNA]</scope>
    <source>
        <strain evidence="1 4">NBRC 100868</strain>
    </source>
</reference>
<dbReference type="EMBL" id="FOXC01000011">
    <property type="protein sequence ID" value="SFP25855.1"/>
    <property type="molecule type" value="Genomic_DNA"/>
</dbReference>
<evidence type="ECO:0000313" key="1">
    <source>
        <dbReference type="EMBL" id="GEM01468.1"/>
    </source>
</evidence>
<keyword evidence="4" id="KW-1185">Reference proteome</keyword>
<dbReference type="STRING" id="306540.SAMN05421839_11152"/>
<proteinExistence type="predicted"/>
<dbReference type="Proteomes" id="UP000321547">
    <property type="component" value="Unassembled WGS sequence"/>
</dbReference>
<organism evidence="2 3">
    <name type="scientific">Halolactibacillus halophilus</name>
    <dbReference type="NCBI Taxonomy" id="306540"/>
    <lineage>
        <taxon>Bacteria</taxon>
        <taxon>Bacillati</taxon>
        <taxon>Bacillota</taxon>
        <taxon>Bacilli</taxon>
        <taxon>Bacillales</taxon>
        <taxon>Bacillaceae</taxon>
        <taxon>Halolactibacillus</taxon>
    </lineage>
</organism>
<dbReference type="Proteomes" id="UP000242243">
    <property type="component" value="Unassembled WGS sequence"/>
</dbReference>
<evidence type="ECO:0000313" key="3">
    <source>
        <dbReference type="Proteomes" id="UP000242243"/>
    </source>
</evidence>
<reference evidence="2 3" key="1">
    <citation type="submission" date="2016-10" db="EMBL/GenBank/DDBJ databases">
        <authorList>
            <person name="de Groot N.N."/>
        </authorList>
    </citation>
    <scope>NUCLEOTIDE SEQUENCE [LARGE SCALE GENOMIC DNA]</scope>
    <source>
        <strain evidence="2 3">DSM 17073</strain>
    </source>
</reference>
<dbReference type="EMBL" id="BJWI01000010">
    <property type="protein sequence ID" value="GEM01468.1"/>
    <property type="molecule type" value="Genomic_DNA"/>
</dbReference>
<gene>
    <name evidence="1" type="ORF">HHA03_10000</name>
    <name evidence="2" type="ORF">SAMN05421839_11152</name>
</gene>
<evidence type="ECO:0008006" key="5">
    <source>
        <dbReference type="Google" id="ProtNLM"/>
    </source>
</evidence>